<evidence type="ECO:0000313" key="1">
    <source>
        <dbReference type="EMBL" id="AWY40575.1"/>
    </source>
</evidence>
<accession>A0A2Z4RIR1</accession>
<dbReference type="EMBL" id="CP029693">
    <property type="protein sequence ID" value="AWY40575.1"/>
    <property type="molecule type" value="Genomic_DNA"/>
</dbReference>
<organism evidence="1 2">
    <name type="scientific">Pseudomonas putida</name>
    <name type="common">Arthrobacter siderocapsulatus</name>
    <dbReference type="NCBI Taxonomy" id="303"/>
    <lineage>
        <taxon>Bacteria</taxon>
        <taxon>Pseudomonadati</taxon>
        <taxon>Pseudomonadota</taxon>
        <taxon>Gammaproteobacteria</taxon>
        <taxon>Pseudomonadales</taxon>
        <taxon>Pseudomonadaceae</taxon>
        <taxon>Pseudomonas</taxon>
    </lineage>
</organism>
<proteinExistence type="predicted"/>
<dbReference type="RefSeq" id="WP_110964290.1">
    <property type="nucleotide sequence ID" value="NZ_CP029693.1"/>
</dbReference>
<evidence type="ECO:0000313" key="2">
    <source>
        <dbReference type="Proteomes" id="UP000250299"/>
    </source>
</evidence>
<sequence>MQGMIISNPKLEFLRPVLERWFDCIDRYNAIRGDSETPYWLDEKANLGLLSAAAWMAEIITLEQSPTRKQIEEGERNGRADMFIATPEARAWLQATQRWPRVNQLNLTQPLHDITSSAKRISYASDLKLGCLFVAPQKTQHSATPEELQDMVDDLQKEHTCAVAWYFPYAYRKLHNEAGHYHPGIAMLLKEARG</sequence>
<dbReference type="Proteomes" id="UP000250299">
    <property type="component" value="Chromosome"/>
</dbReference>
<gene>
    <name evidence="1" type="ORF">DKY63_12005</name>
</gene>
<protein>
    <submittedName>
        <fullName evidence="1">Uncharacterized protein</fullName>
    </submittedName>
</protein>
<reference evidence="1 2" key="1">
    <citation type="submission" date="2018-05" db="EMBL/GenBank/DDBJ databases">
        <title>Whole genome sequence of Pseudomonas putida JBC17.</title>
        <authorList>
            <person name="Lee Y.H."/>
            <person name="David K."/>
        </authorList>
    </citation>
    <scope>NUCLEOTIDE SEQUENCE [LARGE SCALE GENOMIC DNA]</scope>
    <source>
        <strain evidence="1 2">JBC17</strain>
    </source>
</reference>
<dbReference type="OrthoDB" id="6912762at2"/>
<dbReference type="AlphaFoldDB" id="A0A2Z4RIR1"/>
<name>A0A2Z4RIR1_PSEPU</name>